<organism evidence="8 9">
    <name type="scientific">Candidatus Blautia faecavium</name>
    <dbReference type="NCBI Taxonomy" id="2838487"/>
    <lineage>
        <taxon>Bacteria</taxon>
        <taxon>Bacillati</taxon>
        <taxon>Bacillota</taxon>
        <taxon>Clostridia</taxon>
        <taxon>Lachnospirales</taxon>
        <taxon>Lachnospiraceae</taxon>
        <taxon>Blautia</taxon>
    </lineage>
</organism>
<protein>
    <submittedName>
        <fullName evidence="8">Glycoside hydrolase family 43 protein</fullName>
    </submittedName>
</protein>
<dbReference type="InterPro" id="IPR051795">
    <property type="entry name" value="Glycosyl_Hydrlase_43"/>
</dbReference>
<dbReference type="InterPro" id="IPR013320">
    <property type="entry name" value="ConA-like_dom_sf"/>
</dbReference>
<proteinExistence type="inferred from homology"/>
<feature type="active site" description="Proton donor" evidence="4">
    <location>
        <position position="186"/>
    </location>
</feature>
<name>A0A9D2LRP6_9FIRM</name>
<evidence type="ECO:0000256" key="5">
    <source>
        <dbReference type="PIRSR" id="PIRSR606710-2"/>
    </source>
</evidence>
<feature type="site" description="Important for catalytic activity, responsible for pKa modulation of the active site Glu and correct orientation of both the proton donor and substrate" evidence="5">
    <location>
        <position position="127"/>
    </location>
</feature>
<keyword evidence="2 6" id="KW-0378">Hydrolase</keyword>
<dbReference type="SUPFAM" id="SSF49899">
    <property type="entry name" value="Concanavalin A-like lectins/glucanases"/>
    <property type="match status" value="1"/>
</dbReference>
<dbReference type="PANTHER" id="PTHR42812">
    <property type="entry name" value="BETA-XYLOSIDASE"/>
    <property type="match status" value="1"/>
</dbReference>
<dbReference type="Proteomes" id="UP000823842">
    <property type="component" value="Unassembled WGS sequence"/>
</dbReference>
<dbReference type="Pfam" id="PF04616">
    <property type="entry name" value="Glyco_hydro_43"/>
    <property type="match status" value="1"/>
</dbReference>
<evidence type="ECO:0000256" key="6">
    <source>
        <dbReference type="RuleBase" id="RU361187"/>
    </source>
</evidence>
<evidence type="ECO:0000256" key="2">
    <source>
        <dbReference type="ARBA" id="ARBA00022801"/>
    </source>
</evidence>
<dbReference type="InterPro" id="IPR023296">
    <property type="entry name" value="Glyco_hydro_beta-prop_sf"/>
</dbReference>
<dbReference type="EMBL" id="DWYZ01000080">
    <property type="protein sequence ID" value="HJB27926.1"/>
    <property type="molecule type" value="Genomic_DNA"/>
</dbReference>
<dbReference type="CDD" id="cd09000">
    <property type="entry name" value="GH43_SXA-like"/>
    <property type="match status" value="1"/>
</dbReference>
<dbReference type="InterPro" id="IPR006710">
    <property type="entry name" value="Glyco_hydro_43"/>
</dbReference>
<dbReference type="GO" id="GO:0004553">
    <property type="term" value="F:hydrolase activity, hydrolyzing O-glycosyl compounds"/>
    <property type="evidence" value="ECO:0007669"/>
    <property type="project" value="InterPro"/>
</dbReference>
<dbReference type="InterPro" id="IPR041542">
    <property type="entry name" value="GH43_C2"/>
</dbReference>
<accession>A0A9D2LRP6</accession>
<dbReference type="AlphaFoldDB" id="A0A9D2LRP6"/>
<reference evidence="8" key="2">
    <citation type="submission" date="2021-04" db="EMBL/GenBank/DDBJ databases">
        <authorList>
            <person name="Gilroy R."/>
        </authorList>
    </citation>
    <scope>NUCLEOTIDE SEQUENCE</scope>
    <source>
        <strain evidence="8">ChiSjej1B19-5720</strain>
    </source>
</reference>
<comment type="caution">
    <text evidence="8">The sequence shown here is derived from an EMBL/GenBank/DDBJ whole genome shotgun (WGS) entry which is preliminary data.</text>
</comment>
<dbReference type="Gene3D" id="2.60.120.200">
    <property type="match status" value="1"/>
</dbReference>
<evidence type="ECO:0000256" key="1">
    <source>
        <dbReference type="ARBA" id="ARBA00009865"/>
    </source>
</evidence>
<dbReference type="PANTHER" id="PTHR42812:SF12">
    <property type="entry name" value="BETA-XYLOSIDASE-RELATED"/>
    <property type="match status" value="1"/>
</dbReference>
<dbReference type="Pfam" id="PF17851">
    <property type="entry name" value="GH43_C2"/>
    <property type="match status" value="1"/>
</dbReference>
<keyword evidence="3 6" id="KW-0326">Glycosidase</keyword>
<evidence type="ECO:0000256" key="4">
    <source>
        <dbReference type="PIRSR" id="PIRSR606710-1"/>
    </source>
</evidence>
<reference evidence="8" key="1">
    <citation type="journal article" date="2021" name="PeerJ">
        <title>Extensive microbial diversity within the chicken gut microbiome revealed by metagenomics and culture.</title>
        <authorList>
            <person name="Gilroy R."/>
            <person name="Ravi A."/>
            <person name="Getino M."/>
            <person name="Pursley I."/>
            <person name="Horton D.L."/>
            <person name="Alikhan N.F."/>
            <person name="Baker D."/>
            <person name="Gharbi K."/>
            <person name="Hall N."/>
            <person name="Watson M."/>
            <person name="Adriaenssens E.M."/>
            <person name="Foster-Nyarko E."/>
            <person name="Jarju S."/>
            <person name="Secka A."/>
            <person name="Antonio M."/>
            <person name="Oren A."/>
            <person name="Chaudhuri R.R."/>
            <person name="La Ragione R."/>
            <person name="Hildebrand F."/>
            <person name="Pallen M.J."/>
        </authorList>
    </citation>
    <scope>NUCLEOTIDE SEQUENCE</scope>
    <source>
        <strain evidence="8">ChiSjej1B19-5720</strain>
    </source>
</reference>
<comment type="similarity">
    <text evidence="1 6">Belongs to the glycosyl hydrolase 43 family.</text>
</comment>
<evidence type="ECO:0000313" key="9">
    <source>
        <dbReference type="Proteomes" id="UP000823842"/>
    </source>
</evidence>
<evidence type="ECO:0000259" key="7">
    <source>
        <dbReference type="Pfam" id="PF17851"/>
    </source>
</evidence>
<dbReference type="SUPFAM" id="SSF75005">
    <property type="entry name" value="Arabinanase/levansucrase/invertase"/>
    <property type="match status" value="1"/>
</dbReference>
<feature type="domain" description="Beta-xylosidase C-terminal Concanavalin A-like" evidence="7">
    <location>
        <begin position="332"/>
        <end position="536"/>
    </location>
</feature>
<feature type="active site" description="Proton acceptor" evidence="4">
    <location>
        <position position="14"/>
    </location>
</feature>
<evidence type="ECO:0000256" key="3">
    <source>
        <dbReference type="ARBA" id="ARBA00023295"/>
    </source>
</evidence>
<evidence type="ECO:0000313" key="8">
    <source>
        <dbReference type="EMBL" id="HJB27926.1"/>
    </source>
</evidence>
<dbReference type="GO" id="GO:0005975">
    <property type="term" value="P:carbohydrate metabolic process"/>
    <property type="evidence" value="ECO:0007669"/>
    <property type="project" value="InterPro"/>
</dbReference>
<sequence length="544" mass="62713">MTIHNPILRGFNPDPSIIRVEDTYYLATSTFEWWPGVQIHMSKDLMHWKLITHPLNEKRLLDMTGNLDSGGIWAPDLSYHDGKFYLVYTDVKVTDGSFKDCINYLITSEDIMGPWSDPVILNTAGFDASLFHDDNGKKYLVNQYWDPRPYHHPFYGILCTEYSESEKKLVGKPWVLYKGTEEKFTEGPHLYKKDGYYYLFVAQGGTEYAHQERVARARSLHGEFETQPGTPLLTTLDAPWHPIQKAGHGSLVDTPKGEWYFTHLMGRPLHHDNESFVDPRGWCPLGRETGIQKLAWDEEGWPYIVGGYHGTVEVEAPKEAEECIYEPTYPVKDDFDEDRLNINFQTLRIPLGEEVVSLKDRPGHLRLYGQQSLASTFIQAHVARRWQAFSFDAETRLDYHPETIQQVAGLTCYFNTQNWSCIQVTWNEKYGRVIDAVYTDLGKTCSVYEEEPVSVPKEAEYVYLKAEVRGISYGYLYSFDGKLWERVPYRFDSAKLSQEYIKAVYDAAFTGAFVGMFSTDGLGTKLPADFDYFIYKELPEEGLR</sequence>
<gene>
    <name evidence="8" type="ORF">IAA06_03935</name>
</gene>
<dbReference type="Gene3D" id="2.115.10.20">
    <property type="entry name" value="Glycosyl hydrolase domain, family 43"/>
    <property type="match status" value="1"/>
</dbReference>